<dbReference type="GO" id="GO:0009055">
    <property type="term" value="F:electron transfer activity"/>
    <property type="evidence" value="ECO:0007669"/>
    <property type="project" value="InterPro"/>
</dbReference>
<evidence type="ECO:0000313" key="2">
    <source>
        <dbReference type="Proteomes" id="UP000291142"/>
    </source>
</evidence>
<evidence type="ECO:0000313" key="1">
    <source>
        <dbReference type="EMBL" id="TBN04311.1"/>
    </source>
</evidence>
<keyword evidence="2" id="KW-1185">Reference proteome</keyword>
<proteinExistence type="predicted"/>
<dbReference type="InterPro" id="IPR036909">
    <property type="entry name" value="Cyt_c-like_dom_sf"/>
</dbReference>
<dbReference type="PROSITE" id="PS51257">
    <property type="entry name" value="PROKAR_LIPOPROTEIN"/>
    <property type="match status" value="1"/>
</dbReference>
<comment type="caution">
    <text evidence="1">The sequence shown here is derived from an EMBL/GenBank/DDBJ whole genome shotgun (WGS) entry which is preliminary data.</text>
</comment>
<dbReference type="SUPFAM" id="SSF46626">
    <property type="entry name" value="Cytochrome c"/>
    <property type="match status" value="1"/>
</dbReference>
<reference evidence="1 2" key="1">
    <citation type="submission" date="2019-02" db="EMBL/GenBank/DDBJ databases">
        <title>Hyunsoonleella sp., isolated from marine sediment.</title>
        <authorList>
            <person name="Liu B.-T."/>
        </authorList>
    </citation>
    <scope>NUCLEOTIDE SEQUENCE [LARGE SCALE GENOMIC DNA]</scope>
    <source>
        <strain evidence="1 2">T58</strain>
    </source>
</reference>
<dbReference type="EMBL" id="SIRT01000004">
    <property type="protein sequence ID" value="TBN04311.1"/>
    <property type="molecule type" value="Genomic_DNA"/>
</dbReference>
<organism evidence="1 2">
    <name type="scientific">Hyunsoonleella flava</name>
    <dbReference type="NCBI Taxonomy" id="2527939"/>
    <lineage>
        <taxon>Bacteria</taxon>
        <taxon>Pseudomonadati</taxon>
        <taxon>Bacteroidota</taxon>
        <taxon>Flavobacteriia</taxon>
        <taxon>Flavobacteriales</taxon>
        <taxon>Flavobacteriaceae</taxon>
    </lineage>
</organism>
<gene>
    <name evidence="1" type="ORF">EYD45_06745</name>
</gene>
<accession>A0A4Q9FFA9</accession>
<dbReference type="RefSeq" id="WP_130963781.1">
    <property type="nucleotide sequence ID" value="NZ_SIRT01000004.1"/>
</dbReference>
<dbReference type="Gene3D" id="1.10.760.10">
    <property type="entry name" value="Cytochrome c-like domain"/>
    <property type="match status" value="1"/>
</dbReference>
<protein>
    <recommendedName>
        <fullName evidence="3">Cytochrome c domain-containing protein</fullName>
    </recommendedName>
</protein>
<sequence length="269" mass="31305">MKLKPIIFVILLITLSCNTNKRQKEISELTPLTKIESIDKVSANIVGDSIGYKLMVQKCYICHFEKPDPSKRNQMIAPPMLRVQEHYKLSFTNKQEFVDAVVNFVKTPSEEKTLMPGAVKKFKLMPKLIYKDADLRLIAETIYDYDFGSAPKARKRMLGTNKIQLNNGKKWKLSPKSVELMQEAIKKVNNFKSDNISDYNQLGKEVFNKAKQIMLDDAHTGEKFDQIHLFFYRIEDNMHLLMAIKSIDTAKFQFSELKRKLNEFDTYFE</sequence>
<dbReference type="AlphaFoldDB" id="A0A4Q9FFA9"/>
<dbReference type="GO" id="GO:0020037">
    <property type="term" value="F:heme binding"/>
    <property type="evidence" value="ECO:0007669"/>
    <property type="project" value="InterPro"/>
</dbReference>
<evidence type="ECO:0008006" key="3">
    <source>
        <dbReference type="Google" id="ProtNLM"/>
    </source>
</evidence>
<dbReference type="OrthoDB" id="1494333at2"/>
<dbReference type="Proteomes" id="UP000291142">
    <property type="component" value="Unassembled WGS sequence"/>
</dbReference>
<name>A0A4Q9FFA9_9FLAO</name>